<dbReference type="InterPro" id="IPR051611">
    <property type="entry name" value="ECF_transporter_component"/>
</dbReference>
<evidence type="ECO:0000313" key="7">
    <source>
        <dbReference type="EMBL" id="KTR93959.1"/>
    </source>
</evidence>
<feature type="transmembrane region" description="Helical" evidence="6">
    <location>
        <begin position="6"/>
        <end position="22"/>
    </location>
</feature>
<dbReference type="PANTHER" id="PTHR34857:SF2">
    <property type="entry name" value="SLL0384 PROTEIN"/>
    <property type="match status" value="1"/>
</dbReference>
<evidence type="ECO:0000256" key="5">
    <source>
        <dbReference type="ARBA" id="ARBA00023136"/>
    </source>
</evidence>
<evidence type="ECO:0000256" key="3">
    <source>
        <dbReference type="ARBA" id="ARBA00022692"/>
    </source>
</evidence>
<dbReference type="CDD" id="cd16914">
    <property type="entry name" value="EcfT"/>
    <property type="match status" value="1"/>
</dbReference>
<feature type="transmembrane region" description="Helical" evidence="6">
    <location>
        <begin position="185"/>
        <end position="205"/>
    </location>
</feature>
<feature type="transmembrane region" description="Helical" evidence="6">
    <location>
        <begin position="62"/>
        <end position="84"/>
    </location>
</feature>
<dbReference type="PANTHER" id="PTHR34857">
    <property type="entry name" value="SLL0384 PROTEIN"/>
    <property type="match status" value="1"/>
</dbReference>
<dbReference type="InterPro" id="IPR003339">
    <property type="entry name" value="ABC/ECF_trnsptr_transmembrane"/>
</dbReference>
<dbReference type="Pfam" id="PF02361">
    <property type="entry name" value="CbiQ"/>
    <property type="match status" value="1"/>
</dbReference>
<sequence>MQVDGVRWMPAAFVVGLTLTIWERAWRRVLTLLVTVGVLAALGFWLPIVWPNAVTTTTGVGASYMLRFVLVAAIGAHLVVTTTPTRLSASLRAWRVPRPISVTLGVMVRFFPVVANEARAVLDAMRLRGLVGARGIARHPLRSVERFVVPMIAASLRASEDLSAAAILRGLGSHRTPVPLVPPRFGLGDLLVLVLAAALAAVTLLSKGLS</sequence>
<feature type="transmembrane region" description="Helical" evidence="6">
    <location>
        <begin position="29"/>
        <end position="50"/>
    </location>
</feature>
<keyword evidence="3 6" id="KW-0812">Transmembrane</keyword>
<comment type="caution">
    <text evidence="7">The sequence shown here is derived from an EMBL/GenBank/DDBJ whole genome shotgun (WGS) entry which is preliminary data.</text>
</comment>
<organism evidence="7 8">
    <name type="scientific">Microbacterium testaceum</name>
    <name type="common">Aureobacterium testaceum</name>
    <name type="synonym">Brevibacterium testaceum</name>
    <dbReference type="NCBI Taxonomy" id="2033"/>
    <lineage>
        <taxon>Bacteria</taxon>
        <taxon>Bacillati</taxon>
        <taxon>Actinomycetota</taxon>
        <taxon>Actinomycetes</taxon>
        <taxon>Micrococcales</taxon>
        <taxon>Microbacteriaceae</taxon>
        <taxon>Microbacterium</taxon>
    </lineage>
</organism>
<keyword evidence="2" id="KW-1003">Cell membrane</keyword>
<keyword evidence="5 6" id="KW-0472">Membrane</keyword>
<dbReference type="PATRIC" id="fig|2033.6.peg.3285"/>
<proteinExistence type="predicted"/>
<keyword evidence="4 6" id="KW-1133">Transmembrane helix</keyword>
<dbReference type="GO" id="GO:0005886">
    <property type="term" value="C:plasma membrane"/>
    <property type="evidence" value="ECO:0007669"/>
    <property type="project" value="UniProtKB-ARBA"/>
</dbReference>
<comment type="subcellular location">
    <subcellularLocation>
        <location evidence="1">Membrane</location>
        <topology evidence="1">Multi-pass membrane protein</topology>
    </subcellularLocation>
</comment>
<dbReference type="AlphaFoldDB" id="A0A147EW98"/>
<evidence type="ECO:0000256" key="4">
    <source>
        <dbReference type="ARBA" id="ARBA00022989"/>
    </source>
</evidence>
<dbReference type="EMBL" id="LDRT01000068">
    <property type="protein sequence ID" value="KTR93959.1"/>
    <property type="molecule type" value="Genomic_DNA"/>
</dbReference>
<accession>A0A147EW98</accession>
<name>A0A147EW98_MICTE</name>
<evidence type="ECO:0000256" key="1">
    <source>
        <dbReference type="ARBA" id="ARBA00004141"/>
    </source>
</evidence>
<protein>
    <submittedName>
        <fullName evidence="7">Cobalt transporter</fullName>
    </submittedName>
</protein>
<evidence type="ECO:0000256" key="2">
    <source>
        <dbReference type="ARBA" id="ARBA00022475"/>
    </source>
</evidence>
<reference evidence="7 8" key="1">
    <citation type="journal article" date="2016" name="Front. Microbiol.">
        <title>Genomic Resource of Rice Seed Associated Bacteria.</title>
        <authorList>
            <person name="Midha S."/>
            <person name="Bansal K."/>
            <person name="Sharma S."/>
            <person name="Kumar N."/>
            <person name="Patil P.P."/>
            <person name="Chaudhry V."/>
            <person name="Patil P.B."/>
        </authorList>
    </citation>
    <scope>NUCLEOTIDE SEQUENCE [LARGE SCALE GENOMIC DNA]</scope>
    <source>
        <strain evidence="7 8">NS220</strain>
    </source>
</reference>
<dbReference type="Proteomes" id="UP000075025">
    <property type="component" value="Unassembled WGS sequence"/>
</dbReference>
<evidence type="ECO:0000313" key="8">
    <source>
        <dbReference type="Proteomes" id="UP000075025"/>
    </source>
</evidence>
<gene>
    <name evidence="7" type="ORF">NS220_10735</name>
</gene>
<evidence type="ECO:0000256" key="6">
    <source>
        <dbReference type="SAM" id="Phobius"/>
    </source>
</evidence>